<sequence>MSNVVTLRYYSDSVQLKTRCVLYKIHEEDEDTTLPLPNNQKAEQPHLTSPPGAPSGSITHLPNLGKLLGVVLCPLFTLFPQSNNSGVAGFDRRTVWSSCEREWQAGSKKWTKNAANETAQVNCCGKMSCANPGWFVLNADKYREAVETGT</sequence>
<reference evidence="2 3" key="1">
    <citation type="journal article" date="2024" name="G3 (Bethesda)">
        <title>Genome assembly of Hibiscus sabdariffa L. provides insights into metabolisms of medicinal natural products.</title>
        <authorList>
            <person name="Kim T."/>
        </authorList>
    </citation>
    <scope>NUCLEOTIDE SEQUENCE [LARGE SCALE GENOMIC DNA]</scope>
    <source>
        <strain evidence="2">TK-2024</strain>
        <tissue evidence="2">Old leaves</tissue>
    </source>
</reference>
<feature type="region of interest" description="Disordered" evidence="1">
    <location>
        <begin position="32"/>
        <end position="58"/>
    </location>
</feature>
<accession>A0ABR2UD97</accession>
<evidence type="ECO:0000256" key="1">
    <source>
        <dbReference type="SAM" id="MobiDB-lite"/>
    </source>
</evidence>
<protein>
    <submittedName>
        <fullName evidence="2">Uncharacterized protein</fullName>
    </submittedName>
</protein>
<keyword evidence="3" id="KW-1185">Reference proteome</keyword>
<name>A0ABR2UD97_9ROSI</name>
<comment type="caution">
    <text evidence="2">The sequence shown here is derived from an EMBL/GenBank/DDBJ whole genome shotgun (WGS) entry which is preliminary data.</text>
</comment>
<proteinExistence type="predicted"/>
<organism evidence="2 3">
    <name type="scientific">Hibiscus sabdariffa</name>
    <name type="common">roselle</name>
    <dbReference type="NCBI Taxonomy" id="183260"/>
    <lineage>
        <taxon>Eukaryota</taxon>
        <taxon>Viridiplantae</taxon>
        <taxon>Streptophyta</taxon>
        <taxon>Embryophyta</taxon>
        <taxon>Tracheophyta</taxon>
        <taxon>Spermatophyta</taxon>
        <taxon>Magnoliopsida</taxon>
        <taxon>eudicotyledons</taxon>
        <taxon>Gunneridae</taxon>
        <taxon>Pentapetalae</taxon>
        <taxon>rosids</taxon>
        <taxon>malvids</taxon>
        <taxon>Malvales</taxon>
        <taxon>Malvaceae</taxon>
        <taxon>Malvoideae</taxon>
        <taxon>Hibiscus</taxon>
    </lineage>
</organism>
<evidence type="ECO:0000313" key="2">
    <source>
        <dbReference type="EMBL" id="KAK9047666.1"/>
    </source>
</evidence>
<gene>
    <name evidence="2" type="ORF">V6N11_053505</name>
</gene>
<dbReference type="Proteomes" id="UP001396334">
    <property type="component" value="Unassembled WGS sequence"/>
</dbReference>
<evidence type="ECO:0000313" key="3">
    <source>
        <dbReference type="Proteomes" id="UP001396334"/>
    </source>
</evidence>
<dbReference type="EMBL" id="JBBPBN010000001">
    <property type="protein sequence ID" value="KAK9047666.1"/>
    <property type="molecule type" value="Genomic_DNA"/>
</dbReference>